<reference evidence="5 6" key="1">
    <citation type="submission" date="2024-04" db="EMBL/GenBank/DDBJ databases">
        <authorList>
            <consortium name="Genoscope - CEA"/>
            <person name="William W."/>
        </authorList>
    </citation>
    <scope>NUCLEOTIDE SEQUENCE [LARGE SCALE GENOMIC DNA]</scope>
</reference>
<dbReference type="AlphaFoldDB" id="A0AAV2II70"/>
<dbReference type="InterPro" id="IPR003112">
    <property type="entry name" value="Olfac-like_dom"/>
</dbReference>
<evidence type="ECO:0000256" key="3">
    <source>
        <dbReference type="PROSITE-ProRule" id="PRU00446"/>
    </source>
</evidence>
<dbReference type="EMBL" id="CAXITT010000849">
    <property type="protein sequence ID" value="CAL1546734.1"/>
    <property type="molecule type" value="Genomic_DNA"/>
</dbReference>
<dbReference type="Pfam" id="PF02191">
    <property type="entry name" value="OLF"/>
    <property type="match status" value="1"/>
</dbReference>
<dbReference type="PANTHER" id="PTHR23192:SF85">
    <property type="entry name" value="GLIOMEDIN"/>
    <property type="match status" value="1"/>
</dbReference>
<sequence>VIGKPVFVKQSTSLIGTWMVDPKPTAASANKIWVTLGLEGETVLEYSSEGNFEKGVVERELSLSGTPFFGTGHVVSGGFLYYHWARQQKIVRYNLALGEVTTVRQLSDLNHKVVKGSKTFLYHSESLFVDFNVDENGLWIIYSLGGNPKLMVALLNEETLDIVKSLHVEVQVGSKGNAFIACGKLYTVRHHNRQTSFVDEEHDLWHNRTQPIKITVNNPYGNTVMLTYDTANRRLLAWDAGRQLRSPLLLKDSN</sequence>
<dbReference type="PROSITE" id="PS51132">
    <property type="entry name" value="OLF"/>
    <property type="match status" value="1"/>
</dbReference>
<organism evidence="5 6">
    <name type="scientific">Lymnaea stagnalis</name>
    <name type="common">Great pond snail</name>
    <name type="synonym">Helix stagnalis</name>
    <dbReference type="NCBI Taxonomy" id="6523"/>
    <lineage>
        <taxon>Eukaryota</taxon>
        <taxon>Metazoa</taxon>
        <taxon>Spiralia</taxon>
        <taxon>Lophotrochozoa</taxon>
        <taxon>Mollusca</taxon>
        <taxon>Gastropoda</taxon>
        <taxon>Heterobranchia</taxon>
        <taxon>Euthyneura</taxon>
        <taxon>Panpulmonata</taxon>
        <taxon>Hygrophila</taxon>
        <taxon>Lymnaeoidea</taxon>
        <taxon>Lymnaeidae</taxon>
        <taxon>Lymnaea</taxon>
    </lineage>
</organism>
<evidence type="ECO:0000256" key="2">
    <source>
        <dbReference type="ARBA" id="ARBA00022525"/>
    </source>
</evidence>
<accession>A0AAV2II70</accession>
<protein>
    <recommendedName>
        <fullName evidence="4">Olfactomedin-like domain-containing protein</fullName>
    </recommendedName>
</protein>
<evidence type="ECO:0000256" key="1">
    <source>
        <dbReference type="ARBA" id="ARBA00004613"/>
    </source>
</evidence>
<dbReference type="SMART" id="SM00284">
    <property type="entry name" value="OLF"/>
    <property type="match status" value="1"/>
</dbReference>
<dbReference type="Proteomes" id="UP001497497">
    <property type="component" value="Unassembled WGS sequence"/>
</dbReference>
<gene>
    <name evidence="5" type="ORF">GSLYS_00020111001</name>
</gene>
<proteinExistence type="predicted"/>
<dbReference type="GO" id="GO:0007165">
    <property type="term" value="P:signal transduction"/>
    <property type="evidence" value="ECO:0007669"/>
    <property type="project" value="TreeGrafter"/>
</dbReference>
<feature type="domain" description="Olfactomedin-like" evidence="4">
    <location>
        <begin position="1"/>
        <end position="252"/>
    </location>
</feature>
<evidence type="ECO:0000259" key="4">
    <source>
        <dbReference type="PROSITE" id="PS51132"/>
    </source>
</evidence>
<keyword evidence="2" id="KW-0964">Secreted</keyword>
<dbReference type="PANTHER" id="PTHR23192">
    <property type="entry name" value="OLFACTOMEDIN-RELATED"/>
    <property type="match status" value="1"/>
</dbReference>
<keyword evidence="6" id="KW-1185">Reference proteome</keyword>
<comment type="caution">
    <text evidence="5">The sequence shown here is derived from an EMBL/GenBank/DDBJ whole genome shotgun (WGS) entry which is preliminary data.</text>
</comment>
<dbReference type="GO" id="GO:0005615">
    <property type="term" value="C:extracellular space"/>
    <property type="evidence" value="ECO:0007669"/>
    <property type="project" value="TreeGrafter"/>
</dbReference>
<evidence type="ECO:0000313" key="5">
    <source>
        <dbReference type="EMBL" id="CAL1546734.1"/>
    </source>
</evidence>
<dbReference type="InterPro" id="IPR050605">
    <property type="entry name" value="Olfactomedin-like_domain"/>
</dbReference>
<name>A0AAV2II70_LYMST</name>
<comment type="subcellular location">
    <subcellularLocation>
        <location evidence="1">Secreted</location>
    </subcellularLocation>
</comment>
<comment type="caution">
    <text evidence="3">Lacks conserved residue(s) required for the propagation of feature annotation.</text>
</comment>
<feature type="non-terminal residue" evidence="5">
    <location>
        <position position="1"/>
    </location>
</feature>
<evidence type="ECO:0000313" key="6">
    <source>
        <dbReference type="Proteomes" id="UP001497497"/>
    </source>
</evidence>